<reference evidence="1" key="1">
    <citation type="journal article" date="2014" name="Genome Announc.">
        <title>De novo whole-genome sequence and genome annotation of Lichtheimia ramosa.</title>
        <authorList>
            <person name="Linde J."/>
            <person name="Schwartze V."/>
            <person name="Binder U."/>
            <person name="Lass-Florl C."/>
            <person name="Voigt K."/>
            <person name="Horn F."/>
        </authorList>
    </citation>
    <scope>NUCLEOTIDE SEQUENCE</scope>
    <source>
        <strain evidence="1">JMRC FSU:6197</strain>
    </source>
</reference>
<organism evidence="1">
    <name type="scientific">Lichtheimia ramosa</name>
    <dbReference type="NCBI Taxonomy" id="688394"/>
    <lineage>
        <taxon>Eukaryota</taxon>
        <taxon>Fungi</taxon>
        <taxon>Fungi incertae sedis</taxon>
        <taxon>Mucoromycota</taxon>
        <taxon>Mucoromycotina</taxon>
        <taxon>Mucoromycetes</taxon>
        <taxon>Mucorales</taxon>
        <taxon>Lichtheimiaceae</taxon>
        <taxon>Lichtheimia</taxon>
    </lineage>
</organism>
<dbReference type="Gene3D" id="2.80.10.50">
    <property type="match status" value="1"/>
</dbReference>
<sequence length="308" mass="34968">MVSTAASCHDDWMFIRSVSTGNVITAQHNLDDPRRSQVMVAAPRCSDEELWRWDGQFLRNKATNLVLDIRNGRLRLIQETEICLYDAKPVEEAHNQLWGVREGIMDALGRQQPGNVIYSLSNDDWVLDIHSNPENGTCKLILFPFQAVDNDFQLWTFVNENDKEQLAMAPAIKNTLPSSTIPSSEAEMYSQGLSPAKRGSQSSVTMLSLDAYRECHQMVYLERNPRLSDKAIAMAAAYETWQKWNQDRMGADTMPQVDKIRSILQSNAENEASRLFDECDQLSNHKETALNLASRLVIQLYEQVLTSP</sequence>
<gene>
    <name evidence="1" type="ORF">LRAMOSA09633</name>
</gene>
<proteinExistence type="predicted"/>
<dbReference type="OrthoDB" id="2345540at2759"/>
<evidence type="ECO:0008006" key="2">
    <source>
        <dbReference type="Google" id="ProtNLM"/>
    </source>
</evidence>
<protein>
    <recommendedName>
        <fullName evidence="2">Ricin B lectin domain-containing protein</fullName>
    </recommendedName>
</protein>
<accession>A0A077WIF3</accession>
<name>A0A077WIF3_9FUNG</name>
<evidence type="ECO:0000313" key="1">
    <source>
        <dbReference type="EMBL" id="CDS07110.1"/>
    </source>
</evidence>
<dbReference type="EMBL" id="LK023323">
    <property type="protein sequence ID" value="CDS07110.1"/>
    <property type="molecule type" value="Genomic_DNA"/>
</dbReference>
<dbReference type="AlphaFoldDB" id="A0A077WIF3"/>
<dbReference type="InterPro" id="IPR035992">
    <property type="entry name" value="Ricin_B-like_lectins"/>
</dbReference>
<dbReference type="SUPFAM" id="SSF50370">
    <property type="entry name" value="Ricin B-like lectins"/>
    <property type="match status" value="1"/>
</dbReference>